<evidence type="ECO:0000313" key="3">
    <source>
        <dbReference type="Proteomes" id="UP000182248"/>
    </source>
</evidence>
<dbReference type="RefSeq" id="WP_072317665.1">
    <property type="nucleotide sequence ID" value="NZ_FPJE01000012.1"/>
</dbReference>
<dbReference type="Proteomes" id="UP000182248">
    <property type="component" value="Unassembled WGS sequence"/>
</dbReference>
<gene>
    <name evidence="2" type="ORF">SAMN02927921_02456</name>
</gene>
<name>A0A1K1QCU0_9FLAO</name>
<dbReference type="Pfam" id="PF07022">
    <property type="entry name" value="Phage_CI_repr"/>
    <property type="match status" value="1"/>
</dbReference>
<dbReference type="InterPro" id="IPR010982">
    <property type="entry name" value="Lambda_DNA-bd_dom_sf"/>
</dbReference>
<dbReference type="OrthoDB" id="1450724at2"/>
<dbReference type="EMBL" id="FPJE01000012">
    <property type="protein sequence ID" value="SFW57521.1"/>
    <property type="molecule type" value="Genomic_DNA"/>
</dbReference>
<evidence type="ECO:0000313" key="2">
    <source>
        <dbReference type="EMBL" id="SFW57521.1"/>
    </source>
</evidence>
<sequence>MEKVYEKRELSVADILKNVKKHLGIKTNKELAVLLDVQPNTISTWKTRNSPDYEKLITIIREARGDLNKFFFDESHCHKIVKSEQRLVTVPLEYQYEYVTAFKNDVFFKKLPKHHFSIVTGEEKLRAFQVSDLNSWYAFKGAFYAISSLSKNIRVGNVYVIVNKVKGIFTGLIERDADDPDIIYVLGDSRWMVGNKIKMSLKDVVEVWKVKHIVLNDNA</sequence>
<dbReference type="GO" id="GO:0045892">
    <property type="term" value="P:negative regulation of DNA-templated transcription"/>
    <property type="evidence" value="ECO:0007669"/>
    <property type="project" value="InterPro"/>
</dbReference>
<dbReference type="GO" id="GO:0003677">
    <property type="term" value="F:DNA binding"/>
    <property type="evidence" value="ECO:0007669"/>
    <property type="project" value="InterPro"/>
</dbReference>
<dbReference type="Gene3D" id="1.10.260.40">
    <property type="entry name" value="lambda repressor-like DNA-binding domains"/>
    <property type="match status" value="1"/>
</dbReference>
<keyword evidence="3" id="KW-1185">Reference proteome</keyword>
<dbReference type="STRING" id="1150368.SAMN02927921_02456"/>
<dbReference type="InterPro" id="IPR010744">
    <property type="entry name" value="Phage_CI_N"/>
</dbReference>
<reference evidence="2 3" key="1">
    <citation type="submission" date="2016-11" db="EMBL/GenBank/DDBJ databases">
        <authorList>
            <person name="Jaros S."/>
            <person name="Januszkiewicz K."/>
            <person name="Wedrychowicz H."/>
        </authorList>
    </citation>
    <scope>NUCLEOTIDE SEQUENCE [LARGE SCALE GENOMIC DNA]</scope>
    <source>
        <strain evidence="2 3">CGMCC 1.12145</strain>
    </source>
</reference>
<organism evidence="2 3">
    <name type="scientific">Sinomicrobium oceani</name>
    <dbReference type="NCBI Taxonomy" id="1150368"/>
    <lineage>
        <taxon>Bacteria</taxon>
        <taxon>Pseudomonadati</taxon>
        <taxon>Bacteroidota</taxon>
        <taxon>Flavobacteriia</taxon>
        <taxon>Flavobacteriales</taxon>
        <taxon>Flavobacteriaceae</taxon>
        <taxon>Sinomicrobium</taxon>
    </lineage>
</organism>
<feature type="domain" description="Bacteriophage CI repressor N-terminal" evidence="1">
    <location>
        <begin position="14"/>
        <end position="63"/>
    </location>
</feature>
<evidence type="ECO:0000259" key="1">
    <source>
        <dbReference type="Pfam" id="PF07022"/>
    </source>
</evidence>
<dbReference type="AlphaFoldDB" id="A0A1K1QCU0"/>
<accession>A0A1K1QCU0</accession>
<protein>
    <submittedName>
        <fullName evidence="2">Bacteriophage CI repressor helix-turn-helix domain-containing protein</fullName>
    </submittedName>
</protein>
<proteinExistence type="predicted"/>